<dbReference type="InterPro" id="IPR041268">
    <property type="entry name" value="HU-CCDC81_bac_2"/>
</dbReference>
<dbReference type="EMBL" id="QUNI01000005">
    <property type="protein sequence ID" value="REG98867.1"/>
    <property type="molecule type" value="Genomic_DNA"/>
</dbReference>
<organism evidence="2 3">
    <name type="scientific">Flavobacterium aquicola</name>
    <dbReference type="NCBI Taxonomy" id="1682742"/>
    <lineage>
        <taxon>Bacteria</taxon>
        <taxon>Pseudomonadati</taxon>
        <taxon>Bacteroidota</taxon>
        <taxon>Flavobacteriia</taxon>
        <taxon>Flavobacteriales</taxon>
        <taxon>Flavobacteriaceae</taxon>
        <taxon>Flavobacterium</taxon>
    </lineage>
</organism>
<dbReference type="GO" id="GO:0042834">
    <property type="term" value="F:peptidoglycan binding"/>
    <property type="evidence" value="ECO:0007669"/>
    <property type="project" value="InterPro"/>
</dbReference>
<reference evidence="2 3" key="1">
    <citation type="submission" date="2018-08" db="EMBL/GenBank/DDBJ databases">
        <title>Genomic Encyclopedia of Archaeal and Bacterial Type Strains, Phase II (KMG-II): from individual species to whole genera.</title>
        <authorList>
            <person name="Goeker M."/>
        </authorList>
    </citation>
    <scope>NUCLEOTIDE SEQUENCE [LARGE SCALE GENOMIC DNA]</scope>
    <source>
        <strain evidence="2 3">DSM 100880</strain>
    </source>
</reference>
<dbReference type="Pfam" id="PF18175">
    <property type="entry name" value="HU-CCDC81_bac_2"/>
    <property type="match status" value="1"/>
</dbReference>
<dbReference type="OrthoDB" id="653949at2"/>
<name>A0A3E0EKW1_9FLAO</name>
<keyword evidence="3" id="KW-1185">Reference proteome</keyword>
<evidence type="ECO:0000259" key="1">
    <source>
        <dbReference type="PROSITE" id="PS51724"/>
    </source>
</evidence>
<accession>A0A3E0EKW1</accession>
<proteinExistence type="predicted"/>
<dbReference type="RefSeq" id="WP_115812850.1">
    <property type="nucleotide sequence ID" value="NZ_QUNI01000005.1"/>
</dbReference>
<gene>
    <name evidence="2" type="ORF">C8P67_10526</name>
</gene>
<evidence type="ECO:0000313" key="3">
    <source>
        <dbReference type="Proteomes" id="UP000257136"/>
    </source>
</evidence>
<sequence>MKIELYIAQLLYRYQCVTVPGFGAFLAEIQSAHLLDNSHSFFPPKKSISFNSHIKNNDGLLANHIAQAEKTSYDYAVSAIEYEILNWKKSLQENRTFLIKNIGTFSLNAENNILFTPNEQTNYNAKSFGLTSFVSPAIKREAEIQKPEFTAEFKIAPAEEEKPVFNFIPETAETRKTSPYLKYAAVFVIGLAATGSVGYPLYQNQIASETVLVETAVQKKVQSKIQEATFFIQTPIPAVTLSLKSEKKEAVKLPYHIMAGAFRSEANAQKRYRELVAKGYDARVLGINKNGLYPVLYGSYTTFAEAEKEKNEIIQIDNPQAWILIQSL</sequence>
<protein>
    <submittedName>
        <fullName evidence="2">Sporulation related protein</fullName>
    </submittedName>
</protein>
<evidence type="ECO:0000313" key="2">
    <source>
        <dbReference type="EMBL" id="REG98867.1"/>
    </source>
</evidence>
<dbReference type="InterPro" id="IPR040495">
    <property type="entry name" value="HU-CCDC81_bac_1"/>
</dbReference>
<dbReference type="AlphaFoldDB" id="A0A3E0EKW1"/>
<dbReference type="Pfam" id="PF05036">
    <property type="entry name" value="SPOR"/>
    <property type="match status" value="1"/>
</dbReference>
<dbReference type="Proteomes" id="UP000257136">
    <property type="component" value="Unassembled WGS sequence"/>
</dbReference>
<dbReference type="Pfam" id="PF18174">
    <property type="entry name" value="HU-CCDC81_bac_1"/>
    <property type="match status" value="1"/>
</dbReference>
<dbReference type="SUPFAM" id="SSF110997">
    <property type="entry name" value="Sporulation related repeat"/>
    <property type="match status" value="1"/>
</dbReference>
<feature type="domain" description="SPOR" evidence="1">
    <location>
        <begin position="249"/>
        <end position="326"/>
    </location>
</feature>
<dbReference type="Gene3D" id="3.30.70.1070">
    <property type="entry name" value="Sporulation related repeat"/>
    <property type="match status" value="1"/>
</dbReference>
<dbReference type="InterPro" id="IPR007730">
    <property type="entry name" value="SPOR-like_dom"/>
</dbReference>
<comment type="caution">
    <text evidence="2">The sequence shown here is derived from an EMBL/GenBank/DDBJ whole genome shotgun (WGS) entry which is preliminary data.</text>
</comment>
<dbReference type="InterPro" id="IPR036680">
    <property type="entry name" value="SPOR-like_sf"/>
</dbReference>
<dbReference type="PROSITE" id="PS51724">
    <property type="entry name" value="SPOR"/>
    <property type="match status" value="1"/>
</dbReference>